<sequence length="299" mass="34559">MRHMSSLSRSPTPADLSITPRDMRFGRDDRQGRWWLNGDPIASAFHTALSVTFPRGEAMFIEAVKAHRDGVPEKLAREIRAFTQQEVIHSREHVVFNKKAAEAGYDLSELEDDVNQVLDLIKTRPQIVNLMATIALEHYTAMMAAVMLRDEKMYAGAEPEWAALWKWHAIEEIEHKGVAYDTWLHATRDWSRFRRWRAKSLMMLLVTTRFWPKRVKGMKALLKQDGLTGWRVTARIWWYLLGTPGVLRKSFLPWLSYFMPGFHPWNHDDRSLILKYESDYADAIMPGHASKPELAAAAA</sequence>
<dbReference type="PANTHER" id="PTHR39456:SF1">
    <property type="entry name" value="METAL-DEPENDENT HYDROLASE"/>
    <property type="match status" value="1"/>
</dbReference>
<reference evidence="2" key="1">
    <citation type="submission" date="2016-03" db="EMBL/GenBank/DDBJ databases">
        <authorList>
            <person name="Ploux O."/>
        </authorList>
    </citation>
    <scope>NUCLEOTIDE SEQUENCE</scope>
    <source>
        <strain evidence="2">UC10</strain>
    </source>
</reference>
<feature type="compositionally biased region" description="Polar residues" evidence="1">
    <location>
        <begin position="1"/>
        <end position="11"/>
    </location>
</feature>
<dbReference type="InterPro" id="IPR016516">
    <property type="entry name" value="UCP07580"/>
</dbReference>
<feature type="region of interest" description="Disordered" evidence="1">
    <location>
        <begin position="1"/>
        <end position="24"/>
    </location>
</feature>
<dbReference type="AlphaFoldDB" id="A0A1Y5PNR8"/>
<dbReference type="EMBL" id="LT598653">
    <property type="protein sequence ID" value="SBV31610.1"/>
    <property type="molecule type" value="Genomic_DNA"/>
</dbReference>
<dbReference type="Pfam" id="PF10118">
    <property type="entry name" value="Metal_hydrol"/>
    <property type="match status" value="1"/>
</dbReference>
<proteinExistence type="predicted"/>
<accession>A0A1Y5PNR8</accession>
<evidence type="ECO:0000313" key="2">
    <source>
        <dbReference type="EMBL" id="SBV31610.1"/>
    </source>
</evidence>
<gene>
    <name evidence="2" type="ORF">SPPYR_0490</name>
</gene>
<organism evidence="2">
    <name type="scientific">uncultured Sphingopyxis sp</name>
    <dbReference type="NCBI Taxonomy" id="310581"/>
    <lineage>
        <taxon>Bacteria</taxon>
        <taxon>Pseudomonadati</taxon>
        <taxon>Pseudomonadota</taxon>
        <taxon>Alphaproteobacteria</taxon>
        <taxon>Sphingomonadales</taxon>
        <taxon>Sphingomonadaceae</taxon>
        <taxon>Sphingopyxis</taxon>
        <taxon>environmental samples</taxon>
    </lineage>
</organism>
<dbReference type="PIRSF" id="PIRSF007580">
    <property type="entry name" value="UCP07580"/>
    <property type="match status" value="1"/>
</dbReference>
<name>A0A1Y5PNR8_9SPHN</name>
<evidence type="ECO:0000256" key="1">
    <source>
        <dbReference type="SAM" id="MobiDB-lite"/>
    </source>
</evidence>
<dbReference type="KEGG" id="sphu:SPPYR_0490"/>
<dbReference type="PANTHER" id="PTHR39456">
    <property type="entry name" value="METAL-DEPENDENT HYDROLASE"/>
    <property type="match status" value="1"/>
</dbReference>
<protein>
    <submittedName>
        <fullName evidence="2">FF domain protein</fullName>
    </submittedName>
</protein>